<gene>
    <name evidence="1" type="ORF">FSPOR_3037</name>
</gene>
<evidence type="ECO:0000313" key="2">
    <source>
        <dbReference type="Proteomes" id="UP000266152"/>
    </source>
</evidence>
<accession>A0A395SIL4</accession>
<keyword evidence="2" id="KW-1185">Reference proteome</keyword>
<dbReference type="AlphaFoldDB" id="A0A395SIL4"/>
<name>A0A395SIL4_FUSSP</name>
<reference evidence="1 2" key="1">
    <citation type="journal article" date="2018" name="PLoS Pathog.">
        <title>Evolution of structural diversity of trichothecenes, a family of toxins produced by plant pathogenic and entomopathogenic fungi.</title>
        <authorList>
            <person name="Proctor R.H."/>
            <person name="McCormick S.P."/>
            <person name="Kim H.S."/>
            <person name="Cardoza R.E."/>
            <person name="Stanley A.M."/>
            <person name="Lindo L."/>
            <person name="Kelly A."/>
            <person name="Brown D.W."/>
            <person name="Lee T."/>
            <person name="Vaughan M.M."/>
            <person name="Alexander N.J."/>
            <person name="Busman M."/>
            <person name="Gutierrez S."/>
        </authorList>
    </citation>
    <scope>NUCLEOTIDE SEQUENCE [LARGE SCALE GENOMIC DNA]</scope>
    <source>
        <strain evidence="1 2">NRRL 3299</strain>
    </source>
</reference>
<comment type="caution">
    <text evidence="1">The sequence shown here is derived from an EMBL/GenBank/DDBJ whole genome shotgun (WGS) entry which is preliminary data.</text>
</comment>
<sequence length="175" mass="19126">MDMETQPIIKTTYLVQFRSPSGKVHTSNIPVFEGQDPETFALCLAKCYKLHFNKFKRVLFRGVLLQKPVVSVVKFAKITNIHHNVAVGDKIFIQEEILDRTLTAALNKPAILHGLDRDSFFDGYSHTVIGTDGSVPNAAILVNFIDNPSALKVVRIAGTVISVGFGIGGAFGLSL</sequence>
<protein>
    <submittedName>
        <fullName evidence="1">Uncharacterized protein</fullName>
    </submittedName>
</protein>
<dbReference type="EMBL" id="PXOF01000038">
    <property type="protein sequence ID" value="RGP71922.1"/>
    <property type="molecule type" value="Genomic_DNA"/>
</dbReference>
<dbReference type="Proteomes" id="UP000266152">
    <property type="component" value="Unassembled WGS sequence"/>
</dbReference>
<evidence type="ECO:0000313" key="1">
    <source>
        <dbReference type="EMBL" id="RGP71922.1"/>
    </source>
</evidence>
<proteinExistence type="predicted"/>
<organism evidence="1 2">
    <name type="scientific">Fusarium sporotrichioides</name>
    <dbReference type="NCBI Taxonomy" id="5514"/>
    <lineage>
        <taxon>Eukaryota</taxon>
        <taxon>Fungi</taxon>
        <taxon>Dikarya</taxon>
        <taxon>Ascomycota</taxon>
        <taxon>Pezizomycotina</taxon>
        <taxon>Sordariomycetes</taxon>
        <taxon>Hypocreomycetidae</taxon>
        <taxon>Hypocreales</taxon>
        <taxon>Nectriaceae</taxon>
        <taxon>Fusarium</taxon>
    </lineage>
</organism>